<name>A0A5E4MGM3_9HEMI</name>
<protein>
    <submittedName>
        <fullName evidence="2">Uncharacterized protein</fullName>
    </submittedName>
</protein>
<organism evidence="2 3">
    <name type="scientific">Cinara cedri</name>
    <dbReference type="NCBI Taxonomy" id="506608"/>
    <lineage>
        <taxon>Eukaryota</taxon>
        <taxon>Metazoa</taxon>
        <taxon>Ecdysozoa</taxon>
        <taxon>Arthropoda</taxon>
        <taxon>Hexapoda</taxon>
        <taxon>Insecta</taxon>
        <taxon>Pterygota</taxon>
        <taxon>Neoptera</taxon>
        <taxon>Paraneoptera</taxon>
        <taxon>Hemiptera</taxon>
        <taxon>Sternorrhyncha</taxon>
        <taxon>Aphidomorpha</taxon>
        <taxon>Aphidoidea</taxon>
        <taxon>Aphididae</taxon>
        <taxon>Lachninae</taxon>
        <taxon>Cinara</taxon>
    </lineage>
</organism>
<dbReference type="AlphaFoldDB" id="A0A5E4MGM3"/>
<gene>
    <name evidence="2" type="ORF">CINCED_3A022913</name>
</gene>
<evidence type="ECO:0000313" key="2">
    <source>
        <dbReference type="EMBL" id="VVC30675.1"/>
    </source>
</evidence>
<evidence type="ECO:0000256" key="1">
    <source>
        <dbReference type="SAM" id="MobiDB-lite"/>
    </source>
</evidence>
<accession>A0A5E4MGM3</accession>
<proteinExistence type="predicted"/>
<feature type="compositionally biased region" description="Polar residues" evidence="1">
    <location>
        <begin position="55"/>
        <end position="79"/>
    </location>
</feature>
<feature type="compositionally biased region" description="Basic residues" evidence="1">
    <location>
        <begin position="89"/>
        <end position="106"/>
    </location>
</feature>
<keyword evidence="3" id="KW-1185">Reference proteome</keyword>
<dbReference type="Proteomes" id="UP000325440">
    <property type="component" value="Unassembled WGS sequence"/>
</dbReference>
<feature type="region of interest" description="Disordered" evidence="1">
    <location>
        <begin position="31"/>
        <end position="107"/>
    </location>
</feature>
<reference evidence="2 3" key="1">
    <citation type="submission" date="2019-08" db="EMBL/GenBank/DDBJ databases">
        <authorList>
            <person name="Alioto T."/>
            <person name="Alioto T."/>
            <person name="Gomez Garrido J."/>
        </authorList>
    </citation>
    <scope>NUCLEOTIDE SEQUENCE [LARGE SCALE GENOMIC DNA]</scope>
</reference>
<evidence type="ECO:0000313" key="3">
    <source>
        <dbReference type="Proteomes" id="UP000325440"/>
    </source>
</evidence>
<dbReference type="EMBL" id="CABPRJ010000531">
    <property type="protein sequence ID" value="VVC30675.1"/>
    <property type="molecule type" value="Genomic_DNA"/>
</dbReference>
<sequence>MEKFPMPGVGSGISFSTVSYGFENPTFPRIPESPSTLAKGIVGGSPNQLGPVRPCSQTQTRVGTQQPARNLVPSASQRWRSAEVTDIHRHGKAGRIRKTRNNGRHPVKSEKLFRDETGMRFGPCPWL</sequence>